<dbReference type="Gene3D" id="2.60.420.10">
    <property type="entry name" value="Maltose phosphorylase, domain 3"/>
    <property type="match status" value="1"/>
</dbReference>
<dbReference type="InterPro" id="IPR013737">
    <property type="entry name" value="Bac_rhamnosid_N"/>
</dbReference>
<organism evidence="8 9">
    <name type="scientific">Robinsoniella peoriensis</name>
    <dbReference type="NCBI Taxonomy" id="180332"/>
    <lineage>
        <taxon>Bacteria</taxon>
        <taxon>Bacillati</taxon>
        <taxon>Bacillota</taxon>
        <taxon>Clostridia</taxon>
        <taxon>Lachnospirales</taxon>
        <taxon>Lachnospiraceae</taxon>
        <taxon>Robinsoniella</taxon>
    </lineage>
</organism>
<dbReference type="InterPro" id="IPR035398">
    <property type="entry name" value="Bac_rhamnosid_C"/>
</dbReference>
<dbReference type="Gene3D" id="2.60.40.10">
    <property type="entry name" value="Immunoglobulins"/>
    <property type="match status" value="1"/>
</dbReference>
<evidence type="ECO:0000256" key="3">
    <source>
        <dbReference type="ARBA" id="ARBA00022801"/>
    </source>
</evidence>
<evidence type="ECO:0000259" key="4">
    <source>
        <dbReference type="Pfam" id="PF05592"/>
    </source>
</evidence>
<dbReference type="RefSeq" id="WP_138001607.1">
    <property type="nucleotide sequence ID" value="NZ_QGQD01000006.1"/>
</dbReference>
<dbReference type="Pfam" id="PF17389">
    <property type="entry name" value="Bac_rhamnosid6H"/>
    <property type="match status" value="1"/>
</dbReference>
<dbReference type="InterPro" id="IPR013783">
    <property type="entry name" value="Ig-like_fold"/>
</dbReference>
<comment type="caution">
    <text evidence="8">The sequence shown here is derived from an EMBL/GenBank/DDBJ whole genome shotgun (WGS) entry which is preliminary data.</text>
</comment>
<evidence type="ECO:0000259" key="6">
    <source>
        <dbReference type="Pfam" id="PF17389"/>
    </source>
</evidence>
<dbReference type="AlphaFoldDB" id="A0A4U8QCM1"/>
<keyword evidence="3" id="KW-0378">Hydrolase</keyword>
<dbReference type="InterPro" id="IPR008928">
    <property type="entry name" value="6-hairpin_glycosidase_sf"/>
</dbReference>
<evidence type="ECO:0000256" key="2">
    <source>
        <dbReference type="ARBA" id="ARBA00012652"/>
    </source>
</evidence>
<dbReference type="Gene3D" id="1.50.10.10">
    <property type="match status" value="1"/>
</dbReference>
<dbReference type="PIRSF" id="PIRSF010631">
    <property type="entry name" value="A-rhamnsds"/>
    <property type="match status" value="1"/>
</dbReference>
<comment type="catalytic activity">
    <reaction evidence="1">
        <text>Hydrolysis of terminal non-reducing alpha-L-rhamnose residues in alpha-L-rhamnosides.</text>
        <dbReference type="EC" id="3.2.1.40"/>
    </reaction>
</comment>
<feature type="domain" description="Alpha-L-rhamnosidase six-hairpin glycosidase" evidence="6">
    <location>
        <begin position="413"/>
        <end position="756"/>
    </location>
</feature>
<dbReference type="Pfam" id="PF25788">
    <property type="entry name" value="Ig_Rha78A_N"/>
    <property type="match status" value="1"/>
</dbReference>
<dbReference type="EMBL" id="QGQD01000006">
    <property type="protein sequence ID" value="TLD02781.1"/>
    <property type="molecule type" value="Genomic_DNA"/>
</dbReference>
<dbReference type="Gene3D" id="2.60.120.260">
    <property type="entry name" value="Galactose-binding domain-like"/>
    <property type="match status" value="2"/>
</dbReference>
<evidence type="ECO:0000259" key="7">
    <source>
        <dbReference type="Pfam" id="PF17390"/>
    </source>
</evidence>
<feature type="domain" description="Alpha-L-rhamnosidase C-terminal" evidence="7">
    <location>
        <begin position="758"/>
        <end position="830"/>
    </location>
</feature>
<feature type="domain" description="Alpha-L-rhamnosidase concanavalin-like" evidence="4">
    <location>
        <begin position="311"/>
        <end position="408"/>
    </location>
</feature>
<name>A0A4U8QCM1_9FIRM</name>
<keyword evidence="9" id="KW-1185">Reference proteome</keyword>
<dbReference type="InterPro" id="IPR012341">
    <property type="entry name" value="6hp_glycosidase-like_sf"/>
</dbReference>
<dbReference type="Proteomes" id="UP000306509">
    <property type="component" value="Unassembled WGS sequence"/>
</dbReference>
<dbReference type="InterPro" id="IPR035396">
    <property type="entry name" value="Bac_rhamnosid6H"/>
</dbReference>
<dbReference type="STRING" id="180332.GCA_000797495_04431"/>
<dbReference type="InterPro" id="IPR016007">
    <property type="entry name" value="Alpha_rhamnosid"/>
</dbReference>
<dbReference type="GO" id="GO:0030596">
    <property type="term" value="F:alpha-L-rhamnosidase activity"/>
    <property type="evidence" value="ECO:0007669"/>
    <property type="project" value="UniProtKB-EC"/>
</dbReference>
<feature type="domain" description="Bacterial alpha-L-rhamnosidase N-terminal" evidence="5">
    <location>
        <begin position="135"/>
        <end position="301"/>
    </location>
</feature>
<gene>
    <name evidence="8" type="ORF">DSM106044_00280</name>
</gene>
<evidence type="ECO:0000256" key="1">
    <source>
        <dbReference type="ARBA" id="ARBA00001445"/>
    </source>
</evidence>
<protein>
    <recommendedName>
        <fullName evidence="2">alpha-L-rhamnosidase</fullName>
        <ecNumber evidence="2">3.2.1.40</ecNumber>
    </recommendedName>
</protein>
<sequence length="935" mass="106642">MKLYDLRTEYRVNPIGIAEKNPRFSWKLESEVNDTVQQLYHIVVKDCQKVVWEIKVESEDSVLIAYAGDDLQDETLYNVTVEVTDNHENTASGEMSFETGILNPEVFKAKMITHDFPEEETACPIFSKTFAAKGKVQRARIYATSRGVYEASLNGKRIGEDQMTPGWTSYHHRLQYQIYDITEMLREENKIEIMVGNGWYKGIFGFMLTPNIYGDRVGVFAEIHMEYEDGSREIICTDETWKVRTGEVRYSEIYMGETIDTTVCEESSGEDSGIRVGTVSIMDFNKHTLTAQENEPVRITERIPAKELIVTPKGEKLVDFGQNLTGIVEVKVHGRKGQKIVIRHAEVLDKDGNFYTETLRQAKSEDTYICNGGGQTFLPHFTFHGFRYICVEGMEELTTEQFTACVMHSDMEKLGDFQCSNQKVNQLQKNIAWGQRDNFLDIPTDCPQRDERLGWTGDAQIFSWTAAINRNTALFFRKWMRDVSAESSLEKGVPHVVPDILGSYSSAAWSDVAVIVPWVVYQTYGDKGILKENWKCMHEWVDYIRNQRGENGLWQTGFQYGDWLALDKEESADRTGATDKYMIANAYYLYVTNLVKQTAEVLGFAQDAEKYQKLYDTTLEAFRQEYYTNTGRIVSETQTGAILSLYFNLAREKDRTRILQTLKTNIENHKNHLATGFVGTPYLCHVLSENGEHELAATIFMKEDYPSWLYAVNMGATTIWERWNSIMPDGSFDVSGMNSLNHYAYGSIGDWMYRKIAGVSQLKPGYKKFKVQPLFVKGIDEAGVEFESVYGRIESNWSCKNGKIHGYVSVPANTEAEIHLPEKEDVITVGSGIYEYEYETTTNLAYERFSLDSTWEEILSQPLAVELFNQMSPGMLDNPMLAMAQQMTLAEVLGMAPEARPLYEAVVNALNERNCTLTGVGYCDLDRYESGGHNR</sequence>
<dbReference type="PANTHER" id="PTHR33307">
    <property type="entry name" value="ALPHA-RHAMNOSIDASE (EUROFUNG)"/>
    <property type="match status" value="1"/>
</dbReference>
<evidence type="ECO:0000313" key="8">
    <source>
        <dbReference type="EMBL" id="TLD02781.1"/>
    </source>
</evidence>
<reference evidence="8 9" key="1">
    <citation type="journal article" date="2019" name="Anaerobe">
        <title>Detection of Robinsoniella peoriensis in multiple bone samples of a trauma patient.</title>
        <authorList>
            <person name="Schrottner P."/>
            <person name="Hartwich K."/>
            <person name="Bunk B."/>
            <person name="Schober I."/>
            <person name="Helbig S."/>
            <person name="Rudolph W.W."/>
            <person name="Gunzer F."/>
        </authorList>
    </citation>
    <scope>NUCLEOTIDE SEQUENCE [LARGE SCALE GENOMIC DNA]</scope>
    <source>
        <strain evidence="8 9">DSM 106044</strain>
    </source>
</reference>
<evidence type="ECO:0000259" key="5">
    <source>
        <dbReference type="Pfam" id="PF08531"/>
    </source>
</evidence>
<dbReference type="InterPro" id="IPR008902">
    <property type="entry name" value="Rhamnosid_concanavalin"/>
</dbReference>
<dbReference type="EC" id="3.2.1.40" evidence="2"/>
<dbReference type="Pfam" id="PF17390">
    <property type="entry name" value="Bac_rhamnosid_C"/>
    <property type="match status" value="1"/>
</dbReference>
<dbReference type="PANTHER" id="PTHR33307:SF6">
    <property type="entry name" value="ALPHA-RHAMNOSIDASE (EUROFUNG)-RELATED"/>
    <property type="match status" value="1"/>
</dbReference>
<proteinExistence type="predicted"/>
<dbReference type="GO" id="GO:0005975">
    <property type="term" value="P:carbohydrate metabolic process"/>
    <property type="evidence" value="ECO:0007669"/>
    <property type="project" value="InterPro"/>
</dbReference>
<dbReference type="SUPFAM" id="SSF48208">
    <property type="entry name" value="Six-hairpin glycosidases"/>
    <property type="match status" value="1"/>
</dbReference>
<dbReference type="Pfam" id="PF05592">
    <property type="entry name" value="Bac_rhamnosid"/>
    <property type="match status" value="1"/>
</dbReference>
<evidence type="ECO:0000313" key="9">
    <source>
        <dbReference type="Proteomes" id="UP000306509"/>
    </source>
</evidence>
<dbReference type="Pfam" id="PF08531">
    <property type="entry name" value="Bac_rhamnosid_N"/>
    <property type="match status" value="1"/>
</dbReference>
<accession>A0A4U8QCM1</accession>